<feature type="transmembrane region" description="Helical" evidence="1">
    <location>
        <begin position="171"/>
        <end position="191"/>
    </location>
</feature>
<dbReference type="Proteomes" id="UP000255230">
    <property type="component" value="Unassembled WGS sequence"/>
</dbReference>
<proteinExistence type="predicted"/>
<dbReference type="AlphaFoldDB" id="A0A378Q880"/>
<name>A0A378Q880_FAUOS</name>
<dbReference type="EMBL" id="UGPY01000001">
    <property type="protein sequence ID" value="STY97020.1"/>
    <property type="molecule type" value="Genomic_DNA"/>
</dbReference>
<dbReference type="SUPFAM" id="SSF54975">
    <property type="entry name" value="Acylphosphatase/BLUF domain-like"/>
    <property type="match status" value="1"/>
</dbReference>
<dbReference type="RefSeq" id="WP_267284283.1">
    <property type="nucleotide sequence ID" value="NZ_CBCRZU010000029.1"/>
</dbReference>
<accession>A0A378Q880</accession>
<keyword evidence="1" id="KW-1133">Transmembrane helix</keyword>
<dbReference type="GO" id="GO:0071949">
    <property type="term" value="F:FAD binding"/>
    <property type="evidence" value="ECO:0007669"/>
    <property type="project" value="InterPro"/>
</dbReference>
<sequence>MGQIHYVTYVSRMTLKAGVTPRTLSDIMTVAQRENLVHQITGFLCFGNGYFFQYIEGEKSAIEQLFGNIQRDGRNRDVTLKSKGVIEQRLFQDWQMLMVNINNPETHEDVINAFLPMLSAGSTAAAADKFVEVMRSQYHRRSLVDFQSYSLKNVSHYGVSLRGLLKVHQHFLVVQSILLVLILISFSLFWVL</sequence>
<dbReference type="SMART" id="SM01034">
    <property type="entry name" value="BLUF"/>
    <property type="match status" value="1"/>
</dbReference>
<organism evidence="3 4">
    <name type="scientific">Faucicola osloensis</name>
    <name type="common">Moraxella osloensis</name>
    <dbReference type="NCBI Taxonomy" id="34062"/>
    <lineage>
        <taxon>Bacteria</taxon>
        <taxon>Pseudomonadati</taxon>
        <taxon>Pseudomonadota</taxon>
        <taxon>Gammaproteobacteria</taxon>
        <taxon>Moraxellales</taxon>
        <taxon>Moraxellaceae</taxon>
        <taxon>Faucicola</taxon>
    </lineage>
</organism>
<evidence type="ECO:0000259" key="2">
    <source>
        <dbReference type="PROSITE" id="PS50925"/>
    </source>
</evidence>
<dbReference type="PROSITE" id="PS50925">
    <property type="entry name" value="BLUF"/>
    <property type="match status" value="1"/>
</dbReference>
<dbReference type="Gene3D" id="3.30.70.100">
    <property type="match status" value="1"/>
</dbReference>
<dbReference type="GO" id="GO:0009882">
    <property type="term" value="F:blue light photoreceptor activity"/>
    <property type="evidence" value="ECO:0007669"/>
    <property type="project" value="InterPro"/>
</dbReference>
<keyword evidence="4" id="KW-1185">Reference proteome</keyword>
<keyword evidence="1" id="KW-0472">Membrane</keyword>
<reference evidence="3 4" key="1">
    <citation type="submission" date="2018-06" db="EMBL/GenBank/DDBJ databases">
        <authorList>
            <consortium name="Pathogen Informatics"/>
            <person name="Doyle S."/>
        </authorList>
    </citation>
    <scope>NUCLEOTIDE SEQUENCE [LARGE SCALE GENOMIC DNA]</scope>
    <source>
        <strain evidence="3 4">NCTC10465</strain>
    </source>
</reference>
<gene>
    <name evidence="3" type="ORF">NCTC10465_00792</name>
</gene>
<evidence type="ECO:0000313" key="3">
    <source>
        <dbReference type="EMBL" id="STY97020.1"/>
    </source>
</evidence>
<dbReference type="Pfam" id="PF04940">
    <property type="entry name" value="BLUF"/>
    <property type="match status" value="1"/>
</dbReference>
<dbReference type="InterPro" id="IPR007024">
    <property type="entry name" value="BLUF_domain"/>
</dbReference>
<protein>
    <submittedName>
        <fullName evidence="3">Sensors of blue-light using FAD</fullName>
    </submittedName>
</protein>
<keyword evidence="1" id="KW-0812">Transmembrane</keyword>
<evidence type="ECO:0000313" key="4">
    <source>
        <dbReference type="Proteomes" id="UP000255230"/>
    </source>
</evidence>
<dbReference type="InterPro" id="IPR036046">
    <property type="entry name" value="Acylphosphatase-like_dom_sf"/>
</dbReference>
<feature type="domain" description="BLUF" evidence="2">
    <location>
        <begin position="4"/>
        <end position="97"/>
    </location>
</feature>
<evidence type="ECO:0000256" key="1">
    <source>
        <dbReference type="SAM" id="Phobius"/>
    </source>
</evidence>